<sequence length="1337" mass="141907">MTSAKAKAPARPVFGTLNEHLVCTLCKGYFVDATTITECLHSFCRSCIVQYIQGSSFCPRCEVQLHKGSPLRSLKPDKTLQDIVFKLVPNLFHNEMQRRRVYYDAHPQYADQTTPEQRGDCLERFYSPDDRISLSLEYHDRRRVKAGEERPLRPKRYLECPALFTVGLLKRFVRDKFELPSEILIDVFLRRESLADEYTLLDIAYIYPWKRSEPMRFFYRLRDSRVPESDEEVEREMPSLCAAVTARATRASRRASSASSLASPLASPRGSPVPRIKTESPPPAKLTTQPPAGTPQPKPLTLAKPAPTSPPPKVCSPTSTGPKITLTISPSRGTVTSTTTELPPRPENIVCPAPLKSPTLVPVPAPKPATPTSATPTSATPTSATPTSATPTSATPTSATPTSVPPSTAAPTPGPLSAPSAKKPSAPNAAAAPKPMAAAPVSKNFPATITTRTPNGGFITVKNPVGRPPNGMTVGAKIGSPPPKSPVGPAKPVASSPKASPQAAVKTKRHSNGLPVLAPKDPKLSTTTLSPIVALQNIVQINKMAEAIRNPGVANGNARPAGKEQAADDEKNKVETAKAILQLSMGFKRSDTPTDTTLHNRIDNIVKGLQDDESNDGTLFIKSEPSSPEAPADAASPRGSPVPPAAPAQPANAAPPAIPKVNGLTITPIEPGKRKAAPGPVGGVEEKRIKMHDAPPAASKRPAEATPTASGPAKIAKVDKIAESIQQKQQVTKRPPTPKPIATKPSAPSPGTTTKPPMSSPSSFMSFPPAQIKPVLPQAPKPLAQLVPRPAAKSLPPLQPKPVVMAPQAPRPPHPATPTAAQAKPGTVQQNNQTKVSPAQQKVQMKPGTPQQNKQAKPGTPQQNNQTKPTAGQQNNQAKPVSAQQMNQVKPGSSQQNSQAKPGTPQQTNQVKPGTPQQTNQAKPGTPQQPNQVKPGAPQQSNQAKPGTPQQNNLARPGTPQQNNLARPGTPQQTSLARPGTPQQTNQAKPSTPQQNNQSKPGTPQQTNQARPGTPQQTTQAKPGTPQQVNPARPGPVQQNNQVKSSPAQQNNQAKPSADQLNNQAKAASGAQSQQTKPAPTQPSKPANAQQPQQQQQNPATQPSKPTAVPSPMQSPNNQATKKPESPAKSKKPIPDLQRLQRPLSGTTVNGSLSLAEVKEQLAKKGHYSPPSPQQQPQQPNRTPPRLIEISQQRKSAGPGIPGHRDYGGALDLTAASPRAADHGGSWTPPPNFAQTVVKRQQLLQPMLRPPPSSLSSASPSPPADSPGSATSSVSPELFMEQNSVLAQQVQAQAILQHMQLQSLLQAQAQAAMQPRFPLGLKKAIEDWGVKATAKRK</sequence>
<accession>A0A6P8YBI0</accession>
<feature type="region of interest" description="Disordered" evidence="7">
    <location>
        <begin position="606"/>
        <end position="1276"/>
    </location>
</feature>
<feature type="region of interest" description="Disordered" evidence="7">
    <location>
        <begin position="252"/>
        <end position="524"/>
    </location>
</feature>
<evidence type="ECO:0000259" key="8">
    <source>
        <dbReference type="PROSITE" id="PS50089"/>
    </source>
</evidence>
<dbReference type="PROSITE" id="PS00518">
    <property type="entry name" value="ZF_RING_1"/>
    <property type="match status" value="1"/>
</dbReference>
<proteinExistence type="predicted"/>
<gene>
    <name evidence="10 11" type="primary">LOC117641122</name>
</gene>
<dbReference type="FunFam" id="3.30.40.10:FF:000122">
    <property type="entry name" value="polycomb group RING finger protein 1"/>
    <property type="match status" value="1"/>
</dbReference>
<keyword evidence="4" id="KW-0862">Zinc</keyword>
<feature type="compositionally biased region" description="Low complexity" evidence="7">
    <location>
        <begin position="252"/>
        <end position="269"/>
    </location>
</feature>
<dbReference type="PANTHER" id="PTHR10825">
    <property type="entry name" value="RING FINGER DOMAIN-CONTAINING, POLYCOMB GROUP COMPONENT"/>
    <property type="match status" value="1"/>
</dbReference>
<evidence type="ECO:0000256" key="2">
    <source>
        <dbReference type="ARBA" id="ARBA00022723"/>
    </source>
</evidence>
<dbReference type="SUPFAM" id="SSF57850">
    <property type="entry name" value="RING/U-box"/>
    <property type="match status" value="1"/>
</dbReference>
<evidence type="ECO:0000256" key="5">
    <source>
        <dbReference type="ARBA" id="ARBA00023242"/>
    </source>
</evidence>
<keyword evidence="9" id="KW-1185">Reference proteome</keyword>
<feature type="region of interest" description="Disordered" evidence="7">
    <location>
        <begin position="551"/>
        <end position="573"/>
    </location>
</feature>
<dbReference type="InterPro" id="IPR017907">
    <property type="entry name" value="Znf_RING_CS"/>
</dbReference>
<protein>
    <submittedName>
        <fullName evidence="10 11">Nascent polypeptide-associated complex subunit alpha, muscle-specific form-like</fullName>
    </submittedName>
</protein>
<evidence type="ECO:0000256" key="7">
    <source>
        <dbReference type="SAM" id="MobiDB-lite"/>
    </source>
</evidence>
<evidence type="ECO:0000313" key="11">
    <source>
        <dbReference type="RefSeq" id="XP_034234137.1"/>
    </source>
</evidence>
<organism evidence="10">
    <name type="scientific">Thrips palmi</name>
    <name type="common">Melon thrips</name>
    <dbReference type="NCBI Taxonomy" id="161013"/>
    <lineage>
        <taxon>Eukaryota</taxon>
        <taxon>Metazoa</taxon>
        <taxon>Ecdysozoa</taxon>
        <taxon>Arthropoda</taxon>
        <taxon>Hexapoda</taxon>
        <taxon>Insecta</taxon>
        <taxon>Pterygota</taxon>
        <taxon>Neoptera</taxon>
        <taxon>Paraneoptera</taxon>
        <taxon>Thysanoptera</taxon>
        <taxon>Terebrantia</taxon>
        <taxon>Thripoidea</taxon>
        <taxon>Thripidae</taxon>
        <taxon>Thrips</taxon>
    </lineage>
</organism>
<dbReference type="KEGG" id="tpal:117641122"/>
<dbReference type="SMART" id="SM00184">
    <property type="entry name" value="RING"/>
    <property type="match status" value="1"/>
</dbReference>
<dbReference type="GO" id="GO:1990841">
    <property type="term" value="F:promoter-specific chromatin binding"/>
    <property type="evidence" value="ECO:0007669"/>
    <property type="project" value="TreeGrafter"/>
</dbReference>
<feature type="compositionally biased region" description="Low complexity" evidence="7">
    <location>
        <begin position="1064"/>
        <end position="1075"/>
    </location>
</feature>
<feature type="compositionally biased region" description="Polar residues" evidence="7">
    <location>
        <begin position="1112"/>
        <end position="1121"/>
    </location>
</feature>
<evidence type="ECO:0000313" key="9">
    <source>
        <dbReference type="Proteomes" id="UP000515158"/>
    </source>
</evidence>
<dbReference type="OrthoDB" id="10264655at2759"/>
<evidence type="ECO:0000256" key="4">
    <source>
        <dbReference type="ARBA" id="ARBA00022833"/>
    </source>
</evidence>
<dbReference type="RefSeq" id="XP_034234130.1">
    <property type="nucleotide sequence ID" value="XM_034378239.1"/>
</dbReference>
<feature type="compositionally biased region" description="Low complexity" evidence="7">
    <location>
        <begin position="370"/>
        <end position="443"/>
    </location>
</feature>
<evidence type="ECO:0000256" key="1">
    <source>
        <dbReference type="ARBA" id="ARBA00004123"/>
    </source>
</evidence>
<feature type="compositionally biased region" description="Polar residues" evidence="7">
    <location>
        <begin position="316"/>
        <end position="341"/>
    </location>
</feature>
<feature type="compositionally biased region" description="Polar residues" evidence="7">
    <location>
        <begin position="1037"/>
        <end position="1063"/>
    </location>
</feature>
<dbReference type="InterPro" id="IPR032443">
    <property type="entry name" value="RAWUL"/>
</dbReference>
<dbReference type="Proteomes" id="UP000515158">
    <property type="component" value="Unplaced"/>
</dbReference>
<keyword evidence="2" id="KW-0479">Metal-binding</keyword>
<keyword evidence="5" id="KW-0539">Nucleus</keyword>
<dbReference type="InterPro" id="IPR013083">
    <property type="entry name" value="Znf_RING/FYVE/PHD"/>
</dbReference>
<dbReference type="GO" id="GO:0035102">
    <property type="term" value="C:PRC1 complex"/>
    <property type="evidence" value="ECO:0007669"/>
    <property type="project" value="TreeGrafter"/>
</dbReference>
<dbReference type="GO" id="GO:0000122">
    <property type="term" value="P:negative regulation of transcription by RNA polymerase II"/>
    <property type="evidence" value="ECO:0007669"/>
    <property type="project" value="TreeGrafter"/>
</dbReference>
<keyword evidence="3 6" id="KW-0863">Zinc-finger</keyword>
<dbReference type="CDD" id="cd17082">
    <property type="entry name" value="RAWUL_PCGF2_like"/>
    <property type="match status" value="1"/>
</dbReference>
<dbReference type="Gene3D" id="3.10.20.90">
    <property type="entry name" value="Phosphatidylinositol 3-kinase Catalytic Subunit, Chain A, domain 1"/>
    <property type="match status" value="1"/>
</dbReference>
<evidence type="ECO:0000256" key="3">
    <source>
        <dbReference type="ARBA" id="ARBA00022771"/>
    </source>
</evidence>
<dbReference type="Pfam" id="PF16207">
    <property type="entry name" value="RAWUL"/>
    <property type="match status" value="1"/>
</dbReference>
<feature type="compositionally biased region" description="Basic and acidic residues" evidence="7">
    <location>
        <begin position="561"/>
        <end position="573"/>
    </location>
</feature>
<feature type="compositionally biased region" description="Polar residues" evidence="7">
    <location>
        <begin position="445"/>
        <end position="454"/>
    </location>
</feature>
<dbReference type="PROSITE" id="PS50089">
    <property type="entry name" value="ZF_RING_2"/>
    <property type="match status" value="1"/>
</dbReference>
<feature type="compositionally biased region" description="Polar residues" evidence="7">
    <location>
        <begin position="1144"/>
        <end position="1153"/>
    </location>
</feature>
<evidence type="ECO:0000313" key="10">
    <source>
        <dbReference type="RefSeq" id="XP_034234130.1"/>
    </source>
</evidence>
<dbReference type="InterPro" id="IPR018957">
    <property type="entry name" value="Znf_C3HC4_RING-type"/>
</dbReference>
<feature type="compositionally biased region" description="Basic and acidic residues" evidence="7">
    <location>
        <begin position="684"/>
        <end position="693"/>
    </location>
</feature>
<feature type="compositionally biased region" description="Low complexity" evidence="7">
    <location>
        <begin position="756"/>
        <end position="769"/>
    </location>
</feature>
<reference evidence="10 11" key="1">
    <citation type="submission" date="2025-04" db="UniProtKB">
        <authorList>
            <consortium name="RefSeq"/>
        </authorList>
    </citation>
    <scope>IDENTIFICATION</scope>
    <source>
        <tissue evidence="10 11">Total insect</tissue>
    </source>
</reference>
<dbReference type="Gene3D" id="3.30.40.10">
    <property type="entry name" value="Zinc/RING finger domain, C3HC4 (zinc finger)"/>
    <property type="match status" value="1"/>
</dbReference>
<name>A0A6P8YBI0_THRPL</name>
<feature type="compositionally biased region" description="Low complexity" evidence="7">
    <location>
        <begin position="1082"/>
        <end position="1105"/>
    </location>
</feature>
<feature type="compositionally biased region" description="Low complexity" evidence="7">
    <location>
        <begin position="623"/>
        <end position="637"/>
    </location>
</feature>
<feature type="domain" description="RING-type" evidence="8">
    <location>
        <begin position="23"/>
        <end position="62"/>
    </location>
</feature>
<dbReference type="Pfam" id="PF00097">
    <property type="entry name" value="zf-C3HC4"/>
    <property type="match status" value="1"/>
</dbReference>
<evidence type="ECO:0000256" key="6">
    <source>
        <dbReference type="PROSITE-ProRule" id="PRU00175"/>
    </source>
</evidence>
<dbReference type="InterPro" id="IPR001841">
    <property type="entry name" value="Znf_RING"/>
</dbReference>
<feature type="compositionally biased region" description="Polar residues" evidence="7">
    <location>
        <begin position="827"/>
        <end position="1030"/>
    </location>
</feature>
<comment type="subcellular location">
    <subcellularLocation>
        <location evidence="1">Nucleus</location>
    </subcellularLocation>
</comment>
<feature type="compositionally biased region" description="Polar residues" evidence="7">
    <location>
        <begin position="1233"/>
        <end position="1244"/>
    </location>
</feature>
<dbReference type="PANTHER" id="PTHR10825:SF29">
    <property type="entry name" value="POLYCOMB GROUP RING FINGER PROTEIN 1"/>
    <property type="match status" value="1"/>
</dbReference>
<dbReference type="GO" id="GO:0008270">
    <property type="term" value="F:zinc ion binding"/>
    <property type="evidence" value="ECO:0007669"/>
    <property type="project" value="UniProtKB-KW"/>
</dbReference>
<dbReference type="GeneID" id="117641122"/>
<dbReference type="RefSeq" id="XP_034234137.1">
    <property type="nucleotide sequence ID" value="XM_034378246.1"/>
</dbReference>